<gene>
    <name evidence="1" type="ORF">ACFOSB_15385</name>
</gene>
<accession>A0ABV7ZDQ7</accession>
<protein>
    <submittedName>
        <fullName evidence="1">DUF2946 family protein</fullName>
    </submittedName>
</protein>
<dbReference type="Proteomes" id="UP001595803">
    <property type="component" value="Unassembled WGS sequence"/>
</dbReference>
<evidence type="ECO:0000313" key="1">
    <source>
        <dbReference type="EMBL" id="MFC3834234.1"/>
    </source>
</evidence>
<proteinExistence type="predicted"/>
<dbReference type="RefSeq" id="WP_380102708.1">
    <property type="nucleotide sequence ID" value="NZ_JBHRZG010000022.1"/>
</dbReference>
<comment type="caution">
    <text evidence="1">The sequence shown here is derived from an EMBL/GenBank/DDBJ whole genome shotgun (WGS) entry which is preliminary data.</text>
</comment>
<name>A0ABV7ZDQ7_9DEIO</name>
<dbReference type="EMBL" id="JBHRZG010000022">
    <property type="protein sequence ID" value="MFC3834234.1"/>
    <property type="molecule type" value="Genomic_DNA"/>
</dbReference>
<keyword evidence="2" id="KW-1185">Reference proteome</keyword>
<sequence>MTRRHAATPLLHRRVLALLAVLASFAFLSRQPVMVAPPRAVDGHAGMAGHHVSAAAHATPAGAALQTPGRGAHDHAAHCPFCFTAAFALGAAPSMAVAGPPTVAVNSVAARVGTPAGHARHADARAPPVA</sequence>
<dbReference type="InterPro" id="IPR021333">
    <property type="entry name" value="DUF2946"/>
</dbReference>
<organism evidence="1 2">
    <name type="scientific">Deinococcus rufus</name>
    <dbReference type="NCBI Taxonomy" id="2136097"/>
    <lineage>
        <taxon>Bacteria</taxon>
        <taxon>Thermotogati</taxon>
        <taxon>Deinococcota</taxon>
        <taxon>Deinococci</taxon>
        <taxon>Deinococcales</taxon>
        <taxon>Deinococcaceae</taxon>
        <taxon>Deinococcus</taxon>
    </lineage>
</organism>
<reference evidence="2" key="1">
    <citation type="journal article" date="2019" name="Int. J. Syst. Evol. Microbiol.">
        <title>The Global Catalogue of Microorganisms (GCM) 10K type strain sequencing project: providing services to taxonomists for standard genome sequencing and annotation.</title>
        <authorList>
            <consortium name="The Broad Institute Genomics Platform"/>
            <consortium name="The Broad Institute Genome Sequencing Center for Infectious Disease"/>
            <person name="Wu L."/>
            <person name="Ma J."/>
        </authorList>
    </citation>
    <scope>NUCLEOTIDE SEQUENCE [LARGE SCALE GENOMIC DNA]</scope>
    <source>
        <strain evidence="2">CCTCC AB 2017081</strain>
    </source>
</reference>
<evidence type="ECO:0000313" key="2">
    <source>
        <dbReference type="Proteomes" id="UP001595803"/>
    </source>
</evidence>
<dbReference type="Pfam" id="PF11162">
    <property type="entry name" value="DUF2946"/>
    <property type="match status" value="1"/>
</dbReference>